<name>A0A495RJM8_9GAMM</name>
<feature type="transmembrane region" description="Helical" evidence="6">
    <location>
        <begin position="103"/>
        <end position="123"/>
    </location>
</feature>
<comment type="subcellular location">
    <subcellularLocation>
        <location evidence="1">Cell membrane</location>
        <topology evidence="1">Multi-pass membrane protein</topology>
    </subcellularLocation>
</comment>
<comment type="caution">
    <text evidence="8">The sequence shown here is derived from an EMBL/GenBank/DDBJ whole genome shotgun (WGS) entry which is preliminary data.</text>
</comment>
<evidence type="ECO:0000256" key="3">
    <source>
        <dbReference type="ARBA" id="ARBA00022692"/>
    </source>
</evidence>
<dbReference type="InterPro" id="IPR050638">
    <property type="entry name" value="AA-Vitamin_Transporters"/>
</dbReference>
<evidence type="ECO:0000313" key="8">
    <source>
        <dbReference type="EMBL" id="RKS87500.1"/>
    </source>
</evidence>
<reference evidence="8 9" key="1">
    <citation type="submission" date="2018-10" db="EMBL/GenBank/DDBJ databases">
        <title>Genomic Encyclopedia of Type Strains, Phase IV (KMG-IV): sequencing the most valuable type-strain genomes for metagenomic binning, comparative biology and taxonomic classification.</title>
        <authorList>
            <person name="Goeker M."/>
        </authorList>
    </citation>
    <scope>NUCLEOTIDE SEQUENCE [LARGE SCALE GENOMIC DNA]</scope>
    <source>
        <strain evidence="8 9">DSM 22228</strain>
    </source>
</reference>
<dbReference type="RefSeq" id="WP_121144392.1">
    <property type="nucleotide sequence ID" value="NZ_RBWY01000001.1"/>
</dbReference>
<gene>
    <name evidence="8" type="ORF">DES39_0734</name>
</gene>
<evidence type="ECO:0000259" key="7">
    <source>
        <dbReference type="Pfam" id="PF00892"/>
    </source>
</evidence>
<accession>A0A495RJM8</accession>
<dbReference type="Pfam" id="PF00892">
    <property type="entry name" value="EamA"/>
    <property type="match status" value="2"/>
</dbReference>
<evidence type="ECO:0000313" key="9">
    <source>
        <dbReference type="Proteomes" id="UP000278542"/>
    </source>
</evidence>
<sequence>MLSTSSTLKSQLLLLLILVTPPFLWAANFIVGRAVNGIIPPITLSFARWIIATLIILPFAISALKKDARRYYQYRWKILFISILGAAAFNSLTYVGLQYTTATNGLLINSFCPMLIVLLGVIFYRHDLPLLRLCGLILSFIGVVIIVLKGNFDNLLTLNFAKGDIIIFIAVVCWAVYTLLLKTLPNDIDKIGLTALQFILATIIISPFFINEFVHNQRLTWSLFSASAIVYVGIFPSVVAFLLYTLAVVKIGAAKTGLFLHLMPVFGALLAFVFLDERLFSYHFIGIVCIFCGITLSSYQKKS</sequence>
<evidence type="ECO:0000256" key="6">
    <source>
        <dbReference type="SAM" id="Phobius"/>
    </source>
</evidence>
<dbReference type="Proteomes" id="UP000278542">
    <property type="component" value="Unassembled WGS sequence"/>
</dbReference>
<evidence type="ECO:0000256" key="5">
    <source>
        <dbReference type="ARBA" id="ARBA00023136"/>
    </source>
</evidence>
<keyword evidence="3 6" id="KW-0812">Transmembrane</keyword>
<evidence type="ECO:0000256" key="4">
    <source>
        <dbReference type="ARBA" id="ARBA00022989"/>
    </source>
</evidence>
<evidence type="ECO:0000256" key="1">
    <source>
        <dbReference type="ARBA" id="ARBA00004651"/>
    </source>
</evidence>
<feature type="domain" description="EamA" evidence="7">
    <location>
        <begin position="162"/>
        <end position="298"/>
    </location>
</feature>
<dbReference type="InterPro" id="IPR037185">
    <property type="entry name" value="EmrE-like"/>
</dbReference>
<feature type="transmembrane region" description="Helical" evidence="6">
    <location>
        <begin position="192"/>
        <end position="210"/>
    </location>
</feature>
<proteinExistence type="predicted"/>
<dbReference type="GO" id="GO:0005886">
    <property type="term" value="C:plasma membrane"/>
    <property type="evidence" value="ECO:0007669"/>
    <property type="project" value="UniProtKB-SubCell"/>
</dbReference>
<feature type="domain" description="EamA" evidence="7">
    <location>
        <begin position="15"/>
        <end position="147"/>
    </location>
</feature>
<feature type="transmembrane region" description="Helical" evidence="6">
    <location>
        <begin position="76"/>
        <end position="97"/>
    </location>
</feature>
<protein>
    <submittedName>
        <fullName evidence="8">Threonine/homoserine efflux transporter RhtA</fullName>
    </submittedName>
</protein>
<keyword evidence="5 6" id="KW-0472">Membrane</keyword>
<keyword evidence="4 6" id="KW-1133">Transmembrane helix</keyword>
<feature type="transmembrane region" description="Helical" evidence="6">
    <location>
        <begin position="130"/>
        <end position="148"/>
    </location>
</feature>
<keyword evidence="9" id="KW-1185">Reference proteome</keyword>
<dbReference type="AlphaFoldDB" id="A0A495RJM8"/>
<feature type="transmembrane region" description="Helical" evidence="6">
    <location>
        <begin position="42"/>
        <end position="64"/>
    </location>
</feature>
<feature type="transmembrane region" description="Helical" evidence="6">
    <location>
        <begin position="160"/>
        <end position="180"/>
    </location>
</feature>
<dbReference type="SUPFAM" id="SSF103481">
    <property type="entry name" value="Multidrug resistance efflux transporter EmrE"/>
    <property type="match status" value="2"/>
</dbReference>
<dbReference type="PANTHER" id="PTHR32322">
    <property type="entry name" value="INNER MEMBRANE TRANSPORTER"/>
    <property type="match status" value="1"/>
</dbReference>
<dbReference type="OrthoDB" id="4167046at2"/>
<organism evidence="8 9">
    <name type="scientific">Orbus hercynius</name>
    <dbReference type="NCBI Taxonomy" id="593135"/>
    <lineage>
        <taxon>Bacteria</taxon>
        <taxon>Pseudomonadati</taxon>
        <taxon>Pseudomonadota</taxon>
        <taxon>Gammaproteobacteria</taxon>
        <taxon>Orbales</taxon>
        <taxon>Orbaceae</taxon>
        <taxon>Orbus</taxon>
    </lineage>
</organism>
<dbReference type="InterPro" id="IPR000620">
    <property type="entry name" value="EamA_dom"/>
</dbReference>
<feature type="transmembrane region" description="Helical" evidence="6">
    <location>
        <begin position="258"/>
        <end position="275"/>
    </location>
</feature>
<dbReference type="EMBL" id="RBWY01000001">
    <property type="protein sequence ID" value="RKS87500.1"/>
    <property type="molecule type" value="Genomic_DNA"/>
</dbReference>
<feature type="transmembrane region" description="Helical" evidence="6">
    <location>
        <begin position="222"/>
        <end position="246"/>
    </location>
</feature>
<evidence type="ECO:0000256" key="2">
    <source>
        <dbReference type="ARBA" id="ARBA00022475"/>
    </source>
</evidence>
<keyword evidence="2" id="KW-1003">Cell membrane</keyword>
<dbReference type="PANTHER" id="PTHR32322:SF18">
    <property type="entry name" value="S-ADENOSYLMETHIONINE_S-ADENOSYLHOMOCYSTEINE TRANSPORTER"/>
    <property type="match status" value="1"/>
</dbReference>
<feature type="transmembrane region" description="Helical" evidence="6">
    <location>
        <begin position="281"/>
        <end position="299"/>
    </location>
</feature>